<evidence type="ECO:0000259" key="2">
    <source>
        <dbReference type="Pfam" id="PF00850"/>
    </source>
</evidence>
<protein>
    <submittedName>
        <fullName evidence="3">Histone deacetylase family protein</fullName>
    </submittedName>
</protein>
<dbReference type="InterPro" id="IPR023696">
    <property type="entry name" value="Ureohydrolase_dom_sf"/>
</dbReference>
<dbReference type="RefSeq" id="WP_298384072.1">
    <property type="nucleotide sequence ID" value="NZ_JBFSHR010000028.1"/>
</dbReference>
<name>A0ABV3Y3X0_9ACTN</name>
<dbReference type="Pfam" id="PF00850">
    <property type="entry name" value="Hist_deacetyl"/>
    <property type="match status" value="1"/>
</dbReference>
<keyword evidence="4" id="KW-1185">Reference proteome</keyword>
<dbReference type="PRINTS" id="PR01270">
    <property type="entry name" value="HDASUPER"/>
</dbReference>
<sequence>MTVLFGTHPEYLEHDTGLFHPESASRLEVIMSVLDRFEDGIVRFRPSPASTDAITRVHRAAHVAEIRQLCLMGGGPIDADTQVGYQSYDIALLAAGAGLDAISRLEQGEADAAFVAVRPPGHHATADTSMGFCLFNNIAVAAQRLIEKGERVLILDIDAHHGNGTQDIFYENASVLYVSTHQHPLYPGTGKIFELGAGDATGLTVNIPLPPRSTGGTALSALEAIAASTIVTFAPTWLLISAGFDGHQADPLTDLGFTADDYYRITAWALQYVPKGRTIAFLEGGYDLEALAESTIAALEALLGLSRRTDPFGNHVETNLVTTLAQMRRSALRAQGIDLPPA</sequence>
<evidence type="ECO:0000313" key="3">
    <source>
        <dbReference type="EMBL" id="MEX6429894.1"/>
    </source>
</evidence>
<dbReference type="Gene3D" id="3.40.800.20">
    <property type="entry name" value="Histone deacetylase domain"/>
    <property type="match status" value="1"/>
</dbReference>
<dbReference type="PANTHER" id="PTHR10625:SF10">
    <property type="entry name" value="HISTONE DEACETYLASE HDAC1"/>
    <property type="match status" value="1"/>
</dbReference>
<evidence type="ECO:0000256" key="1">
    <source>
        <dbReference type="ARBA" id="ARBA00005947"/>
    </source>
</evidence>
<dbReference type="CDD" id="cd09992">
    <property type="entry name" value="HDAC_classII"/>
    <property type="match status" value="1"/>
</dbReference>
<accession>A0ABV3Y3X0</accession>
<evidence type="ECO:0000313" key="4">
    <source>
        <dbReference type="Proteomes" id="UP001560267"/>
    </source>
</evidence>
<organism evidence="3 4">
    <name type="scientific">Ferrimicrobium acidiphilum</name>
    <dbReference type="NCBI Taxonomy" id="121039"/>
    <lineage>
        <taxon>Bacteria</taxon>
        <taxon>Bacillati</taxon>
        <taxon>Actinomycetota</taxon>
        <taxon>Acidimicrobiia</taxon>
        <taxon>Acidimicrobiales</taxon>
        <taxon>Acidimicrobiaceae</taxon>
        <taxon>Ferrimicrobium</taxon>
    </lineage>
</organism>
<comment type="caution">
    <text evidence="3">The sequence shown here is derived from an EMBL/GenBank/DDBJ whole genome shotgun (WGS) entry which is preliminary data.</text>
</comment>
<dbReference type="InterPro" id="IPR037138">
    <property type="entry name" value="His_deacetylse_dom_sf"/>
</dbReference>
<dbReference type="PANTHER" id="PTHR10625">
    <property type="entry name" value="HISTONE DEACETYLASE HDAC1-RELATED"/>
    <property type="match status" value="1"/>
</dbReference>
<reference evidence="3 4" key="1">
    <citation type="submission" date="2024-07" db="EMBL/GenBank/DDBJ databases">
        <title>Draft Genome Sequence of Ferrimicrobium acidiphilum Strain YE2023, Isolated from a Pulp of Bioleach Reactor.</title>
        <authorList>
            <person name="Elkina Y.A."/>
            <person name="Bulaeva A.G."/>
            <person name="Beletsky A.V."/>
            <person name="Mardanov A.V."/>
        </authorList>
    </citation>
    <scope>NUCLEOTIDE SEQUENCE [LARGE SCALE GENOMIC DNA]</scope>
    <source>
        <strain evidence="3 4">YE2023</strain>
    </source>
</reference>
<dbReference type="InterPro" id="IPR023801">
    <property type="entry name" value="His_deacetylse_dom"/>
</dbReference>
<feature type="domain" description="Histone deacetylase" evidence="2">
    <location>
        <begin position="20"/>
        <end position="301"/>
    </location>
</feature>
<dbReference type="InterPro" id="IPR000286">
    <property type="entry name" value="HDACs"/>
</dbReference>
<dbReference type="EMBL" id="JBFSHR010000028">
    <property type="protein sequence ID" value="MEX6429894.1"/>
    <property type="molecule type" value="Genomic_DNA"/>
</dbReference>
<dbReference type="Proteomes" id="UP001560267">
    <property type="component" value="Unassembled WGS sequence"/>
</dbReference>
<proteinExistence type="inferred from homology"/>
<gene>
    <name evidence="3" type="ORF">AB6A68_08590</name>
</gene>
<dbReference type="SUPFAM" id="SSF52768">
    <property type="entry name" value="Arginase/deacetylase"/>
    <property type="match status" value="1"/>
</dbReference>
<comment type="similarity">
    <text evidence="1">Belongs to the histone deacetylase family.</text>
</comment>